<evidence type="ECO:0000256" key="1">
    <source>
        <dbReference type="ARBA" id="ARBA00022884"/>
    </source>
</evidence>
<dbReference type="SMART" id="SM01103">
    <property type="entry name" value="CRS1_YhbY"/>
    <property type="match status" value="1"/>
</dbReference>
<keyword evidence="4" id="KW-0687">Ribonucleoprotein</keyword>
<dbReference type="InterPro" id="IPR051925">
    <property type="entry name" value="RNA-binding_domain"/>
</dbReference>
<keyword evidence="1 2" id="KW-0694">RNA-binding</keyword>
<dbReference type="HOGENOM" id="CLU_095994_3_1_2"/>
<dbReference type="Proteomes" id="UP000006175">
    <property type="component" value="Chromosome"/>
</dbReference>
<proteinExistence type="predicted"/>
<dbReference type="Pfam" id="PF01985">
    <property type="entry name" value="CRS1_YhbY"/>
    <property type="match status" value="1"/>
</dbReference>
<protein>
    <submittedName>
        <fullName evidence="4">Putative RNA-binding protein containing KH domain, possibly ribosomal protein</fullName>
    </submittedName>
</protein>
<evidence type="ECO:0000313" key="5">
    <source>
        <dbReference type="Proteomes" id="UP000006175"/>
    </source>
</evidence>
<evidence type="ECO:0000259" key="3">
    <source>
        <dbReference type="PROSITE" id="PS51295"/>
    </source>
</evidence>
<dbReference type="PANTHER" id="PTHR40065">
    <property type="entry name" value="RNA-BINDING PROTEIN YHBY"/>
    <property type="match status" value="1"/>
</dbReference>
<accession>I3XT26</accession>
<dbReference type="KEGG" id="dfd:Desfe_1230"/>
<gene>
    <name evidence="4" type="ORF">Desfe_1230</name>
</gene>
<name>I3XT26_DESAM</name>
<sequence>MWMGEEIYDKSLREKIKLRIAGKVDVQLGKNGVTQGFIEEVRLRLRKHGVVKIRVLKSYRRSEGFDIHRLAEEIAGLTGGKIYEVRGFTITLIRGEGDG</sequence>
<feature type="domain" description="CRM" evidence="3">
    <location>
        <begin position="5"/>
        <end position="99"/>
    </location>
</feature>
<reference evidence="4 5" key="1">
    <citation type="journal article" date="2012" name="J. Bacteriol.">
        <title>Complete Genome Sequence of Desulfurococcus fermentans, a Hyperthermophilic Cellulolytic Crenarchaeon Isolated from a Freshwater Hot Spring in Kamchatka, Russia.</title>
        <authorList>
            <person name="Susanti D."/>
            <person name="Johnson E.F."/>
            <person name="Rodriguez J.R."/>
            <person name="Anderson I."/>
            <person name="Perevalova A.A."/>
            <person name="Kyrpides N."/>
            <person name="Lucas S."/>
            <person name="Han J."/>
            <person name="Lapidus A."/>
            <person name="Cheng J.F."/>
            <person name="Goodwin L."/>
            <person name="Pitluck S."/>
            <person name="Mavrommatis K."/>
            <person name="Peters L."/>
            <person name="Land M.L."/>
            <person name="Hauser L."/>
            <person name="Gopalan V."/>
            <person name="Chan P.P."/>
            <person name="Lowe T.M."/>
            <person name="Atomi H."/>
            <person name="Bonch-Osmolovskaya E.A."/>
            <person name="Woyke T."/>
            <person name="Mukhopadhyay B."/>
        </authorList>
    </citation>
    <scope>NUCLEOTIDE SEQUENCE [LARGE SCALE GENOMIC DNA]</scope>
    <source>
        <strain evidence="4 5">DSM 16532</strain>
    </source>
</reference>
<keyword evidence="4" id="KW-0689">Ribosomal protein</keyword>
<evidence type="ECO:0000256" key="2">
    <source>
        <dbReference type="PROSITE-ProRule" id="PRU00626"/>
    </source>
</evidence>
<dbReference type="GO" id="GO:0003723">
    <property type="term" value="F:RNA binding"/>
    <property type="evidence" value="ECO:0007669"/>
    <property type="project" value="UniProtKB-UniRule"/>
</dbReference>
<keyword evidence="5" id="KW-1185">Reference proteome</keyword>
<dbReference type="Gene3D" id="3.30.110.60">
    <property type="entry name" value="YhbY-like"/>
    <property type="match status" value="1"/>
</dbReference>
<dbReference type="PROSITE" id="PS51295">
    <property type="entry name" value="CRM"/>
    <property type="match status" value="1"/>
</dbReference>
<dbReference type="SUPFAM" id="SSF75471">
    <property type="entry name" value="YhbY-like"/>
    <property type="match status" value="1"/>
</dbReference>
<dbReference type="GO" id="GO:0005840">
    <property type="term" value="C:ribosome"/>
    <property type="evidence" value="ECO:0007669"/>
    <property type="project" value="UniProtKB-KW"/>
</dbReference>
<dbReference type="AlphaFoldDB" id="I3XT26"/>
<organism evidence="4 5">
    <name type="scientific">Desulfurococcus amylolyticus DSM 16532</name>
    <dbReference type="NCBI Taxonomy" id="768672"/>
    <lineage>
        <taxon>Archaea</taxon>
        <taxon>Thermoproteota</taxon>
        <taxon>Thermoprotei</taxon>
        <taxon>Desulfurococcales</taxon>
        <taxon>Desulfurococcaceae</taxon>
        <taxon>Desulfurococcus</taxon>
    </lineage>
</organism>
<dbReference type="InterPro" id="IPR001890">
    <property type="entry name" value="RNA-binding_CRM"/>
</dbReference>
<dbReference type="eggNOG" id="arCOG01346">
    <property type="taxonomic scope" value="Archaea"/>
</dbReference>
<dbReference type="PANTHER" id="PTHR40065:SF3">
    <property type="entry name" value="RNA-BINDING PROTEIN YHBY"/>
    <property type="match status" value="1"/>
</dbReference>
<evidence type="ECO:0000313" key="4">
    <source>
        <dbReference type="EMBL" id="AFL67100.1"/>
    </source>
</evidence>
<dbReference type="EMBL" id="CP003321">
    <property type="protein sequence ID" value="AFL67100.1"/>
    <property type="molecule type" value="Genomic_DNA"/>
</dbReference>
<dbReference type="InterPro" id="IPR035920">
    <property type="entry name" value="YhbY-like_sf"/>
</dbReference>